<protein>
    <submittedName>
        <fullName evidence="1">Uncharacterized protein</fullName>
    </submittedName>
</protein>
<dbReference type="EMBL" id="GAIX01008826">
    <property type="protein sequence ID" value="JAA83734.1"/>
    <property type="molecule type" value="Transcribed_RNA"/>
</dbReference>
<dbReference type="AlphaFoldDB" id="S4P1P1"/>
<evidence type="ECO:0000313" key="1">
    <source>
        <dbReference type="EMBL" id="JAA83734.1"/>
    </source>
</evidence>
<reference evidence="1" key="2">
    <citation type="submission" date="2013-05" db="EMBL/GenBank/DDBJ databases">
        <authorList>
            <person name="Carter J.-M."/>
            <person name="Baker S.C."/>
            <person name="Pink R."/>
            <person name="Carter D.R.F."/>
            <person name="Collins A."/>
            <person name="Tomlin J."/>
            <person name="Gibbs M."/>
            <person name="Breuker C.J."/>
        </authorList>
    </citation>
    <scope>NUCLEOTIDE SEQUENCE</scope>
    <source>
        <tissue evidence="1">Ovary</tissue>
    </source>
</reference>
<reference evidence="1" key="1">
    <citation type="journal article" date="2013" name="BMC Genomics">
        <title>Unscrambling butterfly oogenesis.</title>
        <authorList>
            <person name="Carter J.M."/>
            <person name="Baker S.C."/>
            <person name="Pink R."/>
            <person name="Carter D.R."/>
            <person name="Collins A."/>
            <person name="Tomlin J."/>
            <person name="Gibbs M."/>
            <person name="Breuker C.J."/>
        </authorList>
    </citation>
    <scope>NUCLEOTIDE SEQUENCE</scope>
    <source>
        <tissue evidence="1">Ovary</tissue>
    </source>
</reference>
<name>S4P1P1_9NEOP</name>
<accession>S4P1P1</accession>
<proteinExistence type="predicted"/>
<sequence length="68" mass="7674">MRMRLLHRASPGPGLRCQVFCGTVNEAYTPLCASCWARTLSTWTRSSGPEHLGIRLGWTILPWSTRKT</sequence>
<organism evidence="1">
    <name type="scientific">Pararge aegeria</name>
    <name type="common">speckled wood butterfly</name>
    <dbReference type="NCBI Taxonomy" id="116150"/>
    <lineage>
        <taxon>Eukaryota</taxon>
        <taxon>Metazoa</taxon>
        <taxon>Ecdysozoa</taxon>
        <taxon>Arthropoda</taxon>
        <taxon>Hexapoda</taxon>
        <taxon>Insecta</taxon>
        <taxon>Pterygota</taxon>
        <taxon>Neoptera</taxon>
        <taxon>Endopterygota</taxon>
        <taxon>Lepidoptera</taxon>
        <taxon>Glossata</taxon>
        <taxon>Ditrysia</taxon>
        <taxon>Papilionoidea</taxon>
        <taxon>Nymphalidae</taxon>
        <taxon>Satyrinae</taxon>
        <taxon>Satyrini</taxon>
        <taxon>Parargina</taxon>
        <taxon>Pararge</taxon>
    </lineage>
</organism>